<dbReference type="Proteomes" id="UP000289152">
    <property type="component" value="Unassembled WGS sequence"/>
</dbReference>
<evidence type="ECO:0000259" key="9">
    <source>
        <dbReference type="Pfam" id="PF01979"/>
    </source>
</evidence>
<evidence type="ECO:0000313" key="11">
    <source>
        <dbReference type="Proteomes" id="UP000289152"/>
    </source>
</evidence>
<keyword evidence="5" id="KW-0378">Hydrolase</keyword>
<dbReference type="PROSITE" id="PS00482">
    <property type="entry name" value="DIHYDROOROTASE_1"/>
    <property type="match status" value="1"/>
</dbReference>
<name>A0A4Q1BUJ4_TREME</name>
<dbReference type="Gene3D" id="3.20.20.140">
    <property type="entry name" value="Metal-dependent hydrolases"/>
    <property type="match status" value="1"/>
</dbReference>
<evidence type="ECO:0000256" key="6">
    <source>
        <dbReference type="ARBA" id="ARBA00022833"/>
    </source>
</evidence>
<dbReference type="GO" id="GO:0006207">
    <property type="term" value="P:'de novo' pyrimidine nucleobase biosynthetic process"/>
    <property type="evidence" value="ECO:0007669"/>
    <property type="project" value="TreeGrafter"/>
</dbReference>
<dbReference type="EC" id="3.5.2.3" evidence="3"/>
<gene>
    <name evidence="10" type="ORF">M231_01026</name>
</gene>
<proteinExistence type="inferred from homology"/>
<sequence>MGQDEIYIQAPADFHVHVRQGEMMELVVPHVYAGGIRTAYVMPNTIPPITTTQAALNYREQLEKLAPEVEWLMTLYLHPDVTPEEIRKASKAGIKGVKSYPKGVTTNSGSGIESYDVYYPVFKVMEEENMVLNLHGEVPSDPEKNISTLNSEKHFLSHLIKLSQDFPSLRIVLEHATTSEAVSTVLSLPSTIGCSITAHHLFLTIDDVAPQPFHFCKPIAKEPVDRKALRDVVKSGNEKFFLGSDSAPHPLLAKIPALAFASRLNTTLDVSSNMEVSSIIPTTSSRHKSVRNEKNIEKKDIRVVREENNQGHGEHDGFKEEEEEERREHPSCAAGVYTSKYLIPVVATLLESFGALDQLEKFVSLNGRKFYEVPINEEKSLNGNHNEVKLKRSELKVPSMIKGNNVEVIPFWAGKQLSWEIVS</sequence>
<dbReference type="InterPro" id="IPR002195">
    <property type="entry name" value="Dihydroorotase_CS"/>
</dbReference>
<dbReference type="InterPro" id="IPR004721">
    <property type="entry name" value="DHOdimr"/>
</dbReference>
<keyword evidence="7" id="KW-0665">Pyrimidine biosynthesis</keyword>
<dbReference type="InterPro" id="IPR032466">
    <property type="entry name" value="Metal_Hydrolase"/>
</dbReference>
<dbReference type="PANTHER" id="PTHR43137:SF1">
    <property type="entry name" value="DIHYDROOROTASE"/>
    <property type="match status" value="1"/>
</dbReference>
<feature type="region of interest" description="Disordered" evidence="8">
    <location>
        <begin position="303"/>
        <end position="330"/>
    </location>
</feature>
<dbReference type="STRING" id="5217.A0A4Q1BUJ4"/>
<comment type="caution">
    <text evidence="10">The sequence shown here is derived from an EMBL/GenBank/DDBJ whole genome shotgun (WGS) entry which is preliminary data.</text>
</comment>
<reference evidence="10 11" key="1">
    <citation type="submission" date="2016-06" db="EMBL/GenBank/DDBJ databases">
        <title>Evolution of pathogenesis and genome organization in the Tremellales.</title>
        <authorList>
            <person name="Cuomo C."/>
            <person name="Litvintseva A."/>
            <person name="Heitman J."/>
            <person name="Chen Y."/>
            <person name="Sun S."/>
            <person name="Springer D."/>
            <person name="Dromer F."/>
            <person name="Young S."/>
            <person name="Zeng Q."/>
            <person name="Chapman S."/>
            <person name="Gujja S."/>
            <person name="Saif S."/>
            <person name="Birren B."/>
        </authorList>
    </citation>
    <scope>NUCLEOTIDE SEQUENCE [LARGE SCALE GENOMIC DNA]</scope>
    <source>
        <strain evidence="10 11">ATCC 28783</strain>
    </source>
</reference>
<dbReference type="GO" id="GO:0044205">
    <property type="term" value="P:'de novo' UMP biosynthetic process"/>
    <property type="evidence" value="ECO:0007669"/>
    <property type="project" value="UniProtKB-UniPathway"/>
</dbReference>
<feature type="compositionally biased region" description="Basic and acidic residues" evidence="8">
    <location>
        <begin position="303"/>
        <end position="318"/>
    </location>
</feature>
<evidence type="ECO:0000256" key="8">
    <source>
        <dbReference type="SAM" id="MobiDB-lite"/>
    </source>
</evidence>
<evidence type="ECO:0000256" key="1">
    <source>
        <dbReference type="ARBA" id="ARBA00004880"/>
    </source>
</evidence>
<feature type="domain" description="Amidohydrolase-related" evidence="9">
    <location>
        <begin position="13"/>
        <end position="276"/>
    </location>
</feature>
<dbReference type="InterPro" id="IPR006680">
    <property type="entry name" value="Amidohydro-rel"/>
</dbReference>
<comment type="pathway">
    <text evidence="1">Pyrimidine metabolism; UMP biosynthesis via de novo pathway; (S)-dihydroorotate from bicarbonate: step 3/3.</text>
</comment>
<accession>A0A4Q1BUJ4</accession>
<evidence type="ECO:0000256" key="2">
    <source>
        <dbReference type="ARBA" id="ARBA00005631"/>
    </source>
</evidence>
<evidence type="ECO:0000256" key="5">
    <source>
        <dbReference type="ARBA" id="ARBA00022801"/>
    </source>
</evidence>
<dbReference type="Pfam" id="PF01979">
    <property type="entry name" value="Amidohydro_1"/>
    <property type="match status" value="1"/>
</dbReference>
<dbReference type="HAMAP" id="MF_00219">
    <property type="entry name" value="PyrC_classII"/>
    <property type="match status" value="1"/>
</dbReference>
<keyword evidence="11" id="KW-1185">Reference proteome</keyword>
<dbReference type="VEuPathDB" id="FungiDB:TREMEDRAFT_73620"/>
<dbReference type="OrthoDB" id="1670005at2759"/>
<comment type="similarity">
    <text evidence="2">Belongs to the metallo-dependent hydrolases superfamily. DHOase family. Class II DHOase subfamily.</text>
</comment>
<dbReference type="InParanoid" id="A0A4Q1BUJ4"/>
<dbReference type="SUPFAM" id="SSF51556">
    <property type="entry name" value="Metallo-dependent hydrolases"/>
    <property type="match status" value="2"/>
</dbReference>
<dbReference type="UniPathway" id="UPA00070">
    <property type="reaction ID" value="UER00117"/>
</dbReference>
<organism evidence="10 11">
    <name type="scientific">Tremella mesenterica</name>
    <name type="common">Jelly fungus</name>
    <dbReference type="NCBI Taxonomy" id="5217"/>
    <lineage>
        <taxon>Eukaryota</taxon>
        <taxon>Fungi</taxon>
        <taxon>Dikarya</taxon>
        <taxon>Basidiomycota</taxon>
        <taxon>Agaricomycotina</taxon>
        <taxon>Tremellomycetes</taxon>
        <taxon>Tremellales</taxon>
        <taxon>Tremellaceae</taxon>
        <taxon>Tremella</taxon>
    </lineage>
</organism>
<evidence type="ECO:0000256" key="4">
    <source>
        <dbReference type="ARBA" id="ARBA00022723"/>
    </source>
</evidence>
<dbReference type="GO" id="GO:0046872">
    <property type="term" value="F:metal ion binding"/>
    <property type="evidence" value="ECO:0007669"/>
    <property type="project" value="UniProtKB-KW"/>
</dbReference>
<evidence type="ECO:0000256" key="7">
    <source>
        <dbReference type="ARBA" id="ARBA00022975"/>
    </source>
</evidence>
<dbReference type="PANTHER" id="PTHR43137">
    <property type="entry name" value="DIHYDROOROTASE"/>
    <property type="match status" value="1"/>
</dbReference>
<evidence type="ECO:0000313" key="10">
    <source>
        <dbReference type="EMBL" id="RXK41791.1"/>
    </source>
</evidence>
<evidence type="ECO:0000256" key="3">
    <source>
        <dbReference type="ARBA" id="ARBA00012860"/>
    </source>
</evidence>
<protein>
    <recommendedName>
        <fullName evidence="3">dihydroorotase</fullName>
        <ecNumber evidence="3">3.5.2.3</ecNumber>
    </recommendedName>
</protein>
<dbReference type="EMBL" id="SDIL01000006">
    <property type="protein sequence ID" value="RXK41791.1"/>
    <property type="molecule type" value="Genomic_DNA"/>
</dbReference>
<dbReference type="FunCoup" id="A0A4Q1BUJ4">
    <property type="interactions" value="246"/>
</dbReference>
<keyword evidence="6" id="KW-0862">Zinc</keyword>
<keyword evidence="4" id="KW-0479">Metal-binding</keyword>
<dbReference type="PROSITE" id="PS00483">
    <property type="entry name" value="DIHYDROOROTASE_2"/>
    <property type="match status" value="1"/>
</dbReference>
<dbReference type="AlphaFoldDB" id="A0A4Q1BUJ4"/>
<dbReference type="GO" id="GO:0005737">
    <property type="term" value="C:cytoplasm"/>
    <property type="evidence" value="ECO:0007669"/>
    <property type="project" value="TreeGrafter"/>
</dbReference>
<dbReference type="GO" id="GO:0004151">
    <property type="term" value="F:dihydroorotase activity"/>
    <property type="evidence" value="ECO:0007669"/>
    <property type="project" value="UniProtKB-EC"/>
</dbReference>